<keyword evidence="3" id="KW-1185">Reference proteome</keyword>
<dbReference type="EMBL" id="UZAN01043470">
    <property type="protein sequence ID" value="VDP78442.1"/>
    <property type="molecule type" value="Genomic_DNA"/>
</dbReference>
<evidence type="ECO:0000313" key="3">
    <source>
        <dbReference type="Proteomes" id="UP000272942"/>
    </source>
</evidence>
<dbReference type="AlphaFoldDB" id="A0A183AHN3"/>
<dbReference type="WBParaSite" id="ECPE_0000648101-mRNA-1">
    <property type="protein sequence ID" value="ECPE_0000648101-mRNA-1"/>
    <property type="gene ID" value="ECPE_0000648101"/>
</dbReference>
<accession>A0A183AHN3</accession>
<evidence type="ECO:0000313" key="4">
    <source>
        <dbReference type="WBParaSite" id="ECPE_0000648101-mRNA-1"/>
    </source>
</evidence>
<feature type="region of interest" description="Disordered" evidence="1">
    <location>
        <begin position="112"/>
        <end position="153"/>
    </location>
</feature>
<reference evidence="2 3" key="2">
    <citation type="submission" date="2018-11" db="EMBL/GenBank/DDBJ databases">
        <authorList>
            <consortium name="Pathogen Informatics"/>
        </authorList>
    </citation>
    <scope>NUCLEOTIDE SEQUENCE [LARGE SCALE GENOMIC DNA]</scope>
    <source>
        <strain evidence="2 3">Egypt</strain>
    </source>
</reference>
<dbReference type="Proteomes" id="UP000272942">
    <property type="component" value="Unassembled WGS sequence"/>
</dbReference>
<gene>
    <name evidence="2" type="ORF">ECPE_LOCUS6468</name>
</gene>
<evidence type="ECO:0000256" key="1">
    <source>
        <dbReference type="SAM" id="MobiDB-lite"/>
    </source>
</evidence>
<feature type="compositionally biased region" description="Basic and acidic residues" evidence="1">
    <location>
        <begin position="267"/>
        <end position="281"/>
    </location>
</feature>
<name>A0A183AHN3_9TREM</name>
<feature type="compositionally biased region" description="Polar residues" evidence="1">
    <location>
        <begin position="435"/>
        <end position="450"/>
    </location>
</feature>
<feature type="region of interest" description="Disordered" evidence="1">
    <location>
        <begin position="267"/>
        <end position="323"/>
    </location>
</feature>
<proteinExistence type="predicted"/>
<evidence type="ECO:0000313" key="2">
    <source>
        <dbReference type="EMBL" id="VDP78442.1"/>
    </source>
</evidence>
<feature type="region of interest" description="Disordered" evidence="1">
    <location>
        <begin position="397"/>
        <end position="450"/>
    </location>
</feature>
<feature type="compositionally biased region" description="Polar residues" evidence="1">
    <location>
        <begin position="126"/>
        <end position="136"/>
    </location>
</feature>
<feature type="compositionally biased region" description="Basic and acidic residues" evidence="1">
    <location>
        <begin position="409"/>
        <end position="419"/>
    </location>
</feature>
<protein>
    <submittedName>
        <fullName evidence="4">Protein kinase domain-containing protein</fullName>
    </submittedName>
</protein>
<organism evidence="4">
    <name type="scientific">Echinostoma caproni</name>
    <dbReference type="NCBI Taxonomy" id="27848"/>
    <lineage>
        <taxon>Eukaryota</taxon>
        <taxon>Metazoa</taxon>
        <taxon>Spiralia</taxon>
        <taxon>Lophotrochozoa</taxon>
        <taxon>Platyhelminthes</taxon>
        <taxon>Trematoda</taxon>
        <taxon>Digenea</taxon>
        <taxon>Plagiorchiida</taxon>
        <taxon>Echinostomata</taxon>
        <taxon>Echinostomatoidea</taxon>
        <taxon>Echinostomatidae</taxon>
        <taxon>Echinostoma</taxon>
    </lineage>
</organism>
<reference evidence="4" key="1">
    <citation type="submission" date="2016-06" db="UniProtKB">
        <authorList>
            <consortium name="WormBaseParasite"/>
        </authorList>
    </citation>
    <scope>IDENTIFICATION</scope>
</reference>
<feature type="compositionally biased region" description="Basic and acidic residues" evidence="1">
    <location>
        <begin position="289"/>
        <end position="300"/>
    </location>
</feature>
<sequence>MGRLMSDPKPFFHAMNNAGSTFLPPGTNTSVNSGTPRVPFLSELGESVSADRQISANPAPLQSSRSLAGENMELGDSRARIYASSVYLNNRSSPVCSPNKTTFAHTIRRITASDSDPSTPPPPLQHKTSSAVSAAHSTDVGESPGSHPEQSGFGDWFKSHPFLPSIRPFVNSYHGLFTPPIYGNNPMTVPSMQSPTSGSNAISDSWKPNTRRMAEIQKSGWTDLMSRWKLPLPMMFPKHPLDTSSAPSSSNMDVFGHTQICYAQSVKDDRSEDAVQSDHKNRNTKMKSPRWEASKDTTDHHHCRSGVPTFSLSEINKDKGQSAHPDEFRACFDSMFYQILEVYHQMTQLTKMPGVGQMDSTSKGAGHSLPCERMSLPLSSQYSGASSELSTLFTYSPTHSNGEPVLSGKDYEDRQERQSSSRSSPIQTGCKAEKSINSGSTTKTDSNSRSPVSGLHFSRLYNCFNCAVFCYVSFRSTENVHTLSKTNICVWDQP</sequence>